<comment type="subunit">
    <text evidence="4">Component of complex II composed of four subunits: the flavoprotein (FP) SDHA, iron-sulfur protein (IP) SDHB, and a cytochrome b560 composed of SDHC and SDHD.</text>
</comment>
<dbReference type="GO" id="GO:0046872">
    <property type="term" value="F:metal ion binding"/>
    <property type="evidence" value="ECO:0007669"/>
    <property type="project" value="UniProtKB-KW"/>
</dbReference>
<gene>
    <name evidence="22" type="ORF">DBR06_SOUSAS39110009</name>
</gene>
<keyword evidence="12 20" id="KW-0249">Electron transport</keyword>
<evidence type="ECO:0000313" key="22">
    <source>
        <dbReference type="EMBL" id="TEA34642.1"/>
    </source>
</evidence>
<evidence type="ECO:0000256" key="11">
    <source>
        <dbReference type="ARBA" id="ARBA00022946"/>
    </source>
</evidence>
<dbReference type="Pfam" id="PF05328">
    <property type="entry name" value="CybS"/>
    <property type="match status" value="1"/>
</dbReference>
<keyword evidence="5 20" id="KW-0813">Transport</keyword>
<protein>
    <recommendedName>
        <fullName evidence="20">Succinate dehydrogenase [ubiquinone] cytochrome b small subunit</fullName>
    </recommendedName>
</protein>
<dbReference type="Gene3D" id="1.20.1300.10">
    <property type="entry name" value="Fumarate reductase/succinate dehydrogenase, transmembrane subunit"/>
    <property type="match status" value="1"/>
</dbReference>
<evidence type="ECO:0000256" key="15">
    <source>
        <dbReference type="ARBA" id="ARBA00023128"/>
    </source>
</evidence>
<evidence type="ECO:0000256" key="18">
    <source>
        <dbReference type="PIRSR" id="PIRSR607992-1"/>
    </source>
</evidence>
<evidence type="ECO:0000256" key="14">
    <source>
        <dbReference type="ARBA" id="ARBA00023004"/>
    </source>
</evidence>
<dbReference type="CDD" id="cd03496">
    <property type="entry name" value="SQR_TypeC_CybS"/>
    <property type="match status" value="1"/>
</dbReference>
<evidence type="ECO:0000256" key="2">
    <source>
        <dbReference type="ARBA" id="ARBA00005163"/>
    </source>
</evidence>
<proteinExistence type="inferred from homology"/>
<evidence type="ECO:0000256" key="6">
    <source>
        <dbReference type="ARBA" id="ARBA00022532"/>
    </source>
</evidence>
<evidence type="ECO:0000256" key="8">
    <source>
        <dbReference type="ARBA" id="ARBA00022692"/>
    </source>
</evidence>
<comment type="caution">
    <text evidence="22">The sequence shown here is derived from an EMBL/GenBank/DDBJ whole genome shotgun (WGS) entry which is preliminary data.</text>
</comment>
<evidence type="ECO:0000256" key="12">
    <source>
        <dbReference type="ARBA" id="ARBA00022982"/>
    </source>
</evidence>
<keyword evidence="15 20" id="KW-0496">Mitochondrion</keyword>
<keyword evidence="9 19" id="KW-0479">Metal-binding</keyword>
<reference evidence="22 23" key="1">
    <citation type="journal article" date="2018" name="Genomics">
        <title>Molecular footprints of inshore aquatic adaptation in Indo-Pacific humpback dolphin (Sousa chinensis).</title>
        <authorList>
            <person name="Ming Y."/>
            <person name="Jian J."/>
            <person name="Yu F."/>
            <person name="Yu X."/>
            <person name="Wang J."/>
            <person name="Liu W."/>
        </authorList>
    </citation>
    <scope>NUCLEOTIDE SEQUENCE [LARGE SCALE GENOMIC DNA]</scope>
    <source>
        <strain evidence="22">MY-2018</strain>
        <tissue evidence="22">Skin</tissue>
    </source>
</reference>
<evidence type="ECO:0000256" key="4">
    <source>
        <dbReference type="ARBA" id="ARBA00011758"/>
    </source>
</evidence>
<feature type="binding site" description="axial binding residue" evidence="19">
    <location>
        <position position="99"/>
    </location>
    <ligand>
        <name>heme b</name>
        <dbReference type="ChEBI" id="CHEBI:60344"/>
        <note>ligand shared with SDHC</note>
    </ligand>
    <ligandPart>
        <name>Fe</name>
        <dbReference type="ChEBI" id="CHEBI:18248"/>
    </ligandPart>
</feature>
<evidence type="ECO:0000256" key="9">
    <source>
        <dbReference type="ARBA" id="ARBA00022723"/>
    </source>
</evidence>
<keyword evidence="13" id="KW-1133">Transmembrane helix</keyword>
<comment type="function">
    <text evidence="17">Membrane-anchoring subunit of succinate dehydrogenase (SDH) that is involved in complex II of the mitochondrial electron transport chain and is responsible for transferring electrons from succinate to ubiquinone (coenzyme Q). SDH also oxidizes malate to the non-canonical enol form of oxaloacetate, enol-oxaloacetate. Enol-oxaloacetate, which is a potent inhibitor of the succinate dehydrogenase activity, is further isomerized into keto-oxaloacetate.</text>
</comment>
<dbReference type="PANTHER" id="PTHR13337">
    <property type="entry name" value="SUCCINATE DEHYDROGENASE"/>
    <property type="match status" value="1"/>
</dbReference>
<keyword evidence="7 20" id="KW-0349">Heme</keyword>
<dbReference type="EMBL" id="QWLN02008874">
    <property type="protein sequence ID" value="TEA34642.1"/>
    <property type="molecule type" value="Genomic_DNA"/>
</dbReference>
<name>A0A484GG66_SOUCH</name>
<dbReference type="Proteomes" id="UP000295264">
    <property type="component" value="Unassembled WGS sequence"/>
</dbReference>
<dbReference type="GO" id="GO:0048039">
    <property type="term" value="F:ubiquinone binding"/>
    <property type="evidence" value="ECO:0007669"/>
    <property type="project" value="TreeGrafter"/>
</dbReference>
<keyword evidence="16 20" id="KW-0472">Membrane</keyword>
<keyword evidence="11 20" id="KW-0809">Transit peptide</keyword>
<evidence type="ECO:0000256" key="20">
    <source>
        <dbReference type="RuleBase" id="RU364031"/>
    </source>
</evidence>
<evidence type="ECO:0000313" key="23">
    <source>
        <dbReference type="Proteomes" id="UP000295264"/>
    </source>
</evidence>
<evidence type="ECO:0000256" key="5">
    <source>
        <dbReference type="ARBA" id="ARBA00022448"/>
    </source>
</evidence>
<evidence type="ECO:0000256" key="17">
    <source>
        <dbReference type="ARBA" id="ARBA00045847"/>
    </source>
</evidence>
<comment type="pathway">
    <text evidence="2">Carbohydrate metabolism; tricarboxylic acid cycle.</text>
</comment>
<evidence type="ECO:0000256" key="19">
    <source>
        <dbReference type="PIRSR" id="PIRSR607992-2"/>
    </source>
</evidence>
<feature type="binding site" evidence="18">
    <location>
        <position position="115"/>
    </location>
    <ligand>
        <name>a ubiquinone</name>
        <dbReference type="ChEBI" id="CHEBI:16389"/>
        <note>ligand shared with IP/SDHB</note>
    </ligand>
</feature>
<sequence length="160" mass="17223">MATLWRLSVLCGAGALFLRTPVVRPAHVSAFLQDRSTPGWCGIQHIHLSPSHHSGSKAASLHWTGERVVSVLLLGLIPAAYLNPCSAVDYSLAAALTLHSHWQVQQGIGQVVTDYVRGAALQKAAKAGFLVLSAFTFAGLCYFNYHDVGICKAVAMLWKL</sequence>
<dbReference type="FunFam" id="1.20.1300.10:FF:000009">
    <property type="entry name" value="Succinate dehydrogenase [ubiquinone] cytochrome b small subunit, mitochondrial"/>
    <property type="match status" value="1"/>
</dbReference>
<evidence type="ECO:0000256" key="21">
    <source>
        <dbReference type="SAM" id="SignalP"/>
    </source>
</evidence>
<dbReference type="GO" id="GO:0006121">
    <property type="term" value="P:mitochondrial electron transport, succinate to ubiquinone"/>
    <property type="evidence" value="ECO:0007669"/>
    <property type="project" value="TreeGrafter"/>
</dbReference>
<keyword evidence="21" id="KW-0732">Signal</keyword>
<dbReference type="InterPro" id="IPR007992">
    <property type="entry name" value="CybS"/>
</dbReference>
<evidence type="ECO:0000256" key="16">
    <source>
        <dbReference type="ARBA" id="ARBA00023136"/>
    </source>
</evidence>
<dbReference type="PANTHER" id="PTHR13337:SF2">
    <property type="entry name" value="SUCCINATE DEHYDROGENASE [UBIQUINONE] CYTOCHROME B SMALL SUBUNIT, MITOCHONDRIAL"/>
    <property type="match status" value="1"/>
</dbReference>
<dbReference type="InterPro" id="IPR034804">
    <property type="entry name" value="SQR/QFR_C/D"/>
</dbReference>
<accession>A0A484GG66</accession>
<evidence type="ECO:0000256" key="10">
    <source>
        <dbReference type="ARBA" id="ARBA00022792"/>
    </source>
</evidence>
<dbReference type="AlphaFoldDB" id="A0A484GG66"/>
<dbReference type="GO" id="GO:0005743">
    <property type="term" value="C:mitochondrial inner membrane"/>
    <property type="evidence" value="ECO:0007669"/>
    <property type="project" value="UniProtKB-SubCell"/>
</dbReference>
<keyword evidence="6 20" id="KW-0816">Tricarboxylic acid cycle</keyword>
<organism evidence="22 23">
    <name type="scientific">Sousa chinensis</name>
    <name type="common">Indo-pacific humpbacked dolphin</name>
    <name type="synonym">Steno chinensis</name>
    <dbReference type="NCBI Taxonomy" id="103600"/>
    <lineage>
        <taxon>Eukaryota</taxon>
        <taxon>Metazoa</taxon>
        <taxon>Chordata</taxon>
        <taxon>Craniata</taxon>
        <taxon>Vertebrata</taxon>
        <taxon>Euteleostomi</taxon>
        <taxon>Mammalia</taxon>
        <taxon>Eutheria</taxon>
        <taxon>Laurasiatheria</taxon>
        <taxon>Artiodactyla</taxon>
        <taxon>Whippomorpha</taxon>
        <taxon>Cetacea</taxon>
        <taxon>Odontoceti</taxon>
        <taxon>Delphinidae</taxon>
        <taxon>Sousa</taxon>
    </lineage>
</organism>
<evidence type="ECO:0000256" key="1">
    <source>
        <dbReference type="ARBA" id="ARBA00004448"/>
    </source>
</evidence>
<keyword evidence="10 20" id="KW-0999">Mitochondrion inner membrane</keyword>
<keyword evidence="14 19" id="KW-0408">Iron</keyword>
<evidence type="ECO:0000256" key="3">
    <source>
        <dbReference type="ARBA" id="ARBA00007294"/>
    </source>
</evidence>
<evidence type="ECO:0000256" key="13">
    <source>
        <dbReference type="ARBA" id="ARBA00022989"/>
    </source>
</evidence>
<keyword evidence="8" id="KW-0812">Transmembrane</keyword>
<feature type="signal peptide" evidence="21">
    <location>
        <begin position="1"/>
        <end position="25"/>
    </location>
</feature>
<comment type="subcellular location">
    <subcellularLocation>
        <location evidence="1 20">Mitochondrion inner membrane</location>
        <topology evidence="1 20">Multi-pass membrane protein</topology>
    </subcellularLocation>
</comment>
<evidence type="ECO:0000256" key="7">
    <source>
        <dbReference type="ARBA" id="ARBA00022617"/>
    </source>
</evidence>
<keyword evidence="23" id="KW-1185">Reference proteome</keyword>
<comment type="similarity">
    <text evidence="3 20">Belongs to the CybS family.</text>
</comment>
<feature type="chain" id="PRO_5019780056" description="Succinate dehydrogenase [ubiquinone] cytochrome b small subunit" evidence="21">
    <location>
        <begin position="26"/>
        <end position="160"/>
    </location>
</feature>
<dbReference type="GO" id="GO:0020037">
    <property type="term" value="F:heme binding"/>
    <property type="evidence" value="ECO:0007669"/>
    <property type="project" value="TreeGrafter"/>
</dbReference>
<dbReference type="GO" id="GO:0006099">
    <property type="term" value="P:tricarboxylic acid cycle"/>
    <property type="evidence" value="ECO:0007669"/>
    <property type="project" value="UniProtKB-KW"/>
</dbReference>